<dbReference type="PANTHER" id="PTHR39210:SF1">
    <property type="entry name" value="HEPARIN-SULFATE LYASE"/>
    <property type="match status" value="1"/>
</dbReference>
<dbReference type="InterPro" id="IPR008929">
    <property type="entry name" value="Chondroitin_lyas"/>
</dbReference>
<dbReference type="EMBL" id="BAFE01000088">
    <property type="protein sequence ID" value="GAB49364.1"/>
    <property type="molecule type" value="Genomic_DNA"/>
</dbReference>
<evidence type="ECO:0000256" key="1">
    <source>
        <dbReference type="ARBA" id="ARBA00004418"/>
    </source>
</evidence>
<evidence type="ECO:0000313" key="7">
    <source>
        <dbReference type="EMBL" id="GAB49364.1"/>
    </source>
</evidence>
<gene>
    <name evidence="7" type="ORF">MOPEL_129_00070</name>
</gene>
<evidence type="ECO:0000313" key="8">
    <source>
        <dbReference type="Proteomes" id="UP000004367"/>
    </source>
</evidence>
<dbReference type="RefSeq" id="WP_009483207.1">
    <property type="nucleotide sequence ID" value="NZ_BAFE01000088.1"/>
</dbReference>
<dbReference type="PANTHER" id="PTHR39210">
    <property type="entry name" value="HEPARIN-SULFATE LYASE"/>
    <property type="match status" value="1"/>
</dbReference>
<name>H5UUF6_9MICO</name>
<dbReference type="STRING" id="1089455.MOPEL_129_00070"/>
<feature type="domain" description="Heparinase II/III-like C-terminal" evidence="6">
    <location>
        <begin position="333"/>
        <end position="517"/>
    </location>
</feature>
<feature type="chain" id="PRO_5038573137" description="Heparinase II/III-like C-terminal domain-containing protein" evidence="5">
    <location>
        <begin position="26"/>
        <end position="537"/>
    </location>
</feature>
<sequence length="537" mass="59484">MSPRRASVALLAVGATVLTPLAVPAGPAAAERTVPDSARVEARWAAARCGGASTTPVLDSRRTTVTLPPARPYVVGSIPWSRWQRPDSSDPTWQMRFYSLEWMKPIAKRAHDDGQRQVLRRLVSQVESFYRANPDKGRSTLGWDEGTSLRRLGTLSCVSVLTGDPRLEKRMAGEVGLLFGPRYYGPPRHPVHNHGLMANMNIKVAGEVVGRRDWVRAADQRMRRESALAFTKAGTSHEQSAWYHLVNTTMWRAVGERMKDANPKDATAREILARTAKADVVGRWLTEPDGDLVQIGDTARGPGMAPRGTERPGVFRDDQAGLLVGRWSWKDPSTTYYTVRYGPPRFAHGHPDKGAVTWSTAGARVLVGPGYYSYEWKDPFASYARTAQAHNVARPVRGKENVRAAATLRHERARNGVHAWNVDDRVHGVAHRRGVRVDDKARTLTVTDGYPRGVALQQSWHLDPSWSLVGRTGNTLTFRDRAGRTLRMTTTGRVVSADRGRTRPVAGWNYPATGRRVPAWEVTTGGTGTVRTTFTIR</sequence>
<evidence type="ECO:0000256" key="2">
    <source>
        <dbReference type="ARBA" id="ARBA00022729"/>
    </source>
</evidence>
<comment type="caution">
    <text evidence="7">The sequence shown here is derived from an EMBL/GenBank/DDBJ whole genome shotgun (WGS) entry which is preliminary data.</text>
</comment>
<dbReference type="Gene3D" id="2.70.98.70">
    <property type="match status" value="1"/>
</dbReference>
<dbReference type="Proteomes" id="UP000004367">
    <property type="component" value="Unassembled WGS sequence"/>
</dbReference>
<keyword evidence="4" id="KW-0456">Lyase</keyword>
<dbReference type="Gene3D" id="1.50.10.100">
    <property type="entry name" value="Chondroitin AC/alginate lyase"/>
    <property type="match status" value="1"/>
</dbReference>
<accession>H5UUF6</accession>
<feature type="signal peptide" evidence="5">
    <location>
        <begin position="1"/>
        <end position="25"/>
    </location>
</feature>
<evidence type="ECO:0000256" key="5">
    <source>
        <dbReference type="SAM" id="SignalP"/>
    </source>
</evidence>
<keyword evidence="2 5" id="KW-0732">Signal</keyword>
<evidence type="ECO:0000256" key="3">
    <source>
        <dbReference type="ARBA" id="ARBA00022764"/>
    </source>
</evidence>
<organism evidence="7 8">
    <name type="scientific">Mobilicoccus pelagius NBRC 104925</name>
    <dbReference type="NCBI Taxonomy" id="1089455"/>
    <lineage>
        <taxon>Bacteria</taxon>
        <taxon>Bacillati</taxon>
        <taxon>Actinomycetota</taxon>
        <taxon>Actinomycetes</taxon>
        <taxon>Micrococcales</taxon>
        <taxon>Dermatophilaceae</taxon>
        <taxon>Mobilicoccus</taxon>
    </lineage>
</organism>
<keyword evidence="8" id="KW-1185">Reference proteome</keyword>
<dbReference type="InterPro" id="IPR012480">
    <property type="entry name" value="Hepar_II_III_C"/>
</dbReference>
<dbReference type="GO" id="GO:0016829">
    <property type="term" value="F:lyase activity"/>
    <property type="evidence" value="ECO:0007669"/>
    <property type="project" value="UniProtKB-KW"/>
</dbReference>
<dbReference type="eggNOG" id="COG0627">
    <property type="taxonomic scope" value="Bacteria"/>
</dbReference>
<keyword evidence="3" id="KW-0574">Periplasm</keyword>
<reference evidence="7 8" key="1">
    <citation type="submission" date="2012-02" db="EMBL/GenBank/DDBJ databases">
        <title>Whole genome shotgun sequence of Mobilicoccus pelagius NBRC 104925.</title>
        <authorList>
            <person name="Yoshida Y."/>
            <person name="Hosoyama A."/>
            <person name="Tsuchikane K."/>
            <person name="Katsumata H."/>
            <person name="Yamazaki S."/>
            <person name="Fujita N."/>
        </authorList>
    </citation>
    <scope>NUCLEOTIDE SEQUENCE [LARGE SCALE GENOMIC DNA]</scope>
    <source>
        <strain evidence="7 8">NBRC 104925</strain>
    </source>
</reference>
<dbReference type="SUPFAM" id="SSF48230">
    <property type="entry name" value="Chondroitin AC/alginate lyase"/>
    <property type="match status" value="1"/>
</dbReference>
<protein>
    <recommendedName>
        <fullName evidence="6">Heparinase II/III-like C-terminal domain-containing protein</fullName>
    </recommendedName>
</protein>
<proteinExistence type="predicted"/>
<dbReference type="Pfam" id="PF07940">
    <property type="entry name" value="Hepar_II_III_C"/>
    <property type="match status" value="1"/>
</dbReference>
<evidence type="ECO:0000256" key="4">
    <source>
        <dbReference type="ARBA" id="ARBA00023239"/>
    </source>
</evidence>
<dbReference type="GO" id="GO:0042597">
    <property type="term" value="C:periplasmic space"/>
    <property type="evidence" value="ECO:0007669"/>
    <property type="project" value="UniProtKB-SubCell"/>
</dbReference>
<evidence type="ECO:0000259" key="6">
    <source>
        <dbReference type="Pfam" id="PF07940"/>
    </source>
</evidence>
<dbReference type="AlphaFoldDB" id="H5UUF6"/>
<comment type="subcellular location">
    <subcellularLocation>
        <location evidence="1">Periplasm</location>
    </subcellularLocation>
</comment>